<sequence>MANNSSLSKRAALRQQQELEERNKRTRRILAVGAGLVAVTVVTVIAIVIFQALGRNATVAEEQLTPPNATEGYGILLAGKAPQEGTPHLVVWEDFQCPACAAREEDYGPIIEQLVADGSITAEIRTAYFLDAGLRNDSSKRAALAAAAAAEVGAFDEFHKVVYANHPAQEGQGFTEEQLRVDFPALAGIQGEDLTRYQELYDTRAFDEFTTNAHDKFGTDQIGSTPTFLVGGQRLEFYDQEAQTVLIEPTVESMQAAIDEAFEASGQQLDS</sequence>
<organism evidence="2 3">
    <name type="scientific">Tessaracoccus lapidicaptus</name>
    <dbReference type="NCBI Taxonomy" id="1427523"/>
    <lineage>
        <taxon>Bacteria</taxon>
        <taxon>Bacillati</taxon>
        <taxon>Actinomycetota</taxon>
        <taxon>Actinomycetes</taxon>
        <taxon>Propionibacteriales</taxon>
        <taxon>Propionibacteriaceae</taxon>
        <taxon>Tessaracoccus</taxon>
    </lineage>
</organism>
<feature type="domain" description="Thioredoxin-like fold" evidence="1">
    <location>
        <begin position="87"/>
        <end position="242"/>
    </location>
</feature>
<comment type="caution">
    <text evidence="2">The sequence shown here is derived from an EMBL/GenBank/DDBJ whole genome shotgun (WGS) entry which is preliminary data.</text>
</comment>
<proteinExistence type="predicted"/>
<accession>A0A1C0AQJ4</accession>
<dbReference type="AlphaFoldDB" id="A0A1C0AQJ4"/>
<dbReference type="InterPro" id="IPR036249">
    <property type="entry name" value="Thioredoxin-like_sf"/>
</dbReference>
<evidence type="ECO:0000259" key="1">
    <source>
        <dbReference type="Pfam" id="PF13462"/>
    </source>
</evidence>
<keyword evidence="3" id="KW-1185">Reference proteome</keyword>
<dbReference type="InterPro" id="IPR012336">
    <property type="entry name" value="Thioredoxin-like_fold"/>
</dbReference>
<dbReference type="Gene3D" id="3.40.30.10">
    <property type="entry name" value="Glutaredoxin"/>
    <property type="match status" value="1"/>
</dbReference>
<reference evidence="3" key="1">
    <citation type="submission" date="2016-07" db="EMBL/GenBank/DDBJ databases">
        <authorList>
            <person name="Florea S."/>
            <person name="Webb J.S."/>
            <person name="Jaromczyk J."/>
            <person name="Schardl C.L."/>
        </authorList>
    </citation>
    <scope>NUCLEOTIDE SEQUENCE [LARGE SCALE GENOMIC DNA]</scope>
    <source>
        <strain evidence="3">IPBSL-7</strain>
    </source>
</reference>
<evidence type="ECO:0000313" key="3">
    <source>
        <dbReference type="Proteomes" id="UP000093501"/>
    </source>
</evidence>
<dbReference type="Proteomes" id="UP000093501">
    <property type="component" value="Unassembled WGS sequence"/>
</dbReference>
<evidence type="ECO:0000313" key="2">
    <source>
        <dbReference type="EMBL" id="OCL36617.1"/>
    </source>
</evidence>
<dbReference type="EMBL" id="MBQD01000011">
    <property type="protein sequence ID" value="OCL36617.1"/>
    <property type="molecule type" value="Genomic_DNA"/>
</dbReference>
<gene>
    <name evidence="2" type="ORF">BCR15_01810</name>
</gene>
<dbReference type="Pfam" id="PF13462">
    <property type="entry name" value="Thioredoxin_4"/>
    <property type="match status" value="1"/>
</dbReference>
<dbReference type="RefSeq" id="WP_068751033.1">
    <property type="nucleotide sequence ID" value="NZ_LR214441.1"/>
</dbReference>
<name>A0A1C0AQJ4_9ACTN</name>
<protein>
    <recommendedName>
        <fullName evidence="1">Thioredoxin-like fold domain-containing protein</fullName>
    </recommendedName>
</protein>
<dbReference type="SUPFAM" id="SSF52833">
    <property type="entry name" value="Thioredoxin-like"/>
    <property type="match status" value="1"/>
</dbReference>